<sequence length="248" mass="27837">MRFPACVLLALALSAPVSAQASASTRDSGDAAHLFAYWPKKGMEDRFDQGYRAHLRWHREKRDPLVWYGWYVYDGERAGMFIDGSFGAPFAAFDRRVDPAGDGADAGRNVTPNADTAFRASYRLRRELSTGVPLEQWRPSKSVQVFHYTLHPGTTQRFEAVLRAARAALQGRSDVPPHTWYEKLVGGAVPQYMLMIARDDWSSYDRYPGGLDGLLDDPTHRIDLAGAVAEVRAETWNYRADLSLVPED</sequence>
<name>A0A562LFE4_9GAMM</name>
<dbReference type="RefSeq" id="WP_144898105.1">
    <property type="nucleotide sequence ID" value="NZ_VLKN01000001.1"/>
</dbReference>
<evidence type="ECO:0008006" key="4">
    <source>
        <dbReference type="Google" id="ProtNLM"/>
    </source>
</evidence>
<reference evidence="2 3" key="1">
    <citation type="journal article" date="2015" name="Stand. Genomic Sci.">
        <title>Genomic Encyclopedia of Bacterial and Archaeal Type Strains, Phase III: the genomes of soil and plant-associated and newly described type strains.</title>
        <authorList>
            <person name="Whitman W.B."/>
            <person name="Woyke T."/>
            <person name="Klenk H.P."/>
            <person name="Zhou Y."/>
            <person name="Lilburn T.G."/>
            <person name="Beck B.J."/>
            <person name="De Vos P."/>
            <person name="Vandamme P."/>
            <person name="Eisen J.A."/>
            <person name="Garrity G."/>
            <person name="Hugenholtz P."/>
            <person name="Kyrpides N.C."/>
        </authorList>
    </citation>
    <scope>NUCLEOTIDE SEQUENCE [LARGE SCALE GENOMIC DNA]</scope>
    <source>
        <strain evidence="2 3">CGMCC 1.10821</strain>
    </source>
</reference>
<dbReference type="Proteomes" id="UP000315167">
    <property type="component" value="Unassembled WGS sequence"/>
</dbReference>
<feature type="chain" id="PRO_5021999990" description="NIPSNAP protein" evidence="1">
    <location>
        <begin position="20"/>
        <end position="248"/>
    </location>
</feature>
<evidence type="ECO:0000313" key="3">
    <source>
        <dbReference type="Proteomes" id="UP000315167"/>
    </source>
</evidence>
<evidence type="ECO:0000256" key="1">
    <source>
        <dbReference type="SAM" id="SignalP"/>
    </source>
</evidence>
<keyword evidence="1" id="KW-0732">Signal</keyword>
<organism evidence="2 3">
    <name type="scientific">Luteimonas cucumeris</name>
    <dbReference type="NCBI Taxonomy" id="985012"/>
    <lineage>
        <taxon>Bacteria</taxon>
        <taxon>Pseudomonadati</taxon>
        <taxon>Pseudomonadota</taxon>
        <taxon>Gammaproteobacteria</taxon>
        <taxon>Lysobacterales</taxon>
        <taxon>Lysobacteraceae</taxon>
        <taxon>Luteimonas</taxon>
    </lineage>
</organism>
<evidence type="ECO:0000313" key="2">
    <source>
        <dbReference type="EMBL" id="TWI06315.1"/>
    </source>
</evidence>
<dbReference type="EMBL" id="VLKN01000001">
    <property type="protein sequence ID" value="TWI06315.1"/>
    <property type="molecule type" value="Genomic_DNA"/>
</dbReference>
<dbReference type="AlphaFoldDB" id="A0A562LFE4"/>
<accession>A0A562LFE4</accession>
<proteinExistence type="predicted"/>
<gene>
    <name evidence="2" type="ORF">IP90_00581</name>
</gene>
<protein>
    <recommendedName>
        <fullName evidence="4">NIPSNAP protein</fullName>
    </recommendedName>
</protein>
<comment type="caution">
    <text evidence="2">The sequence shown here is derived from an EMBL/GenBank/DDBJ whole genome shotgun (WGS) entry which is preliminary data.</text>
</comment>
<keyword evidence="3" id="KW-1185">Reference proteome</keyword>
<feature type="signal peptide" evidence="1">
    <location>
        <begin position="1"/>
        <end position="19"/>
    </location>
</feature>
<dbReference type="OrthoDB" id="795133at2"/>